<evidence type="ECO:0000313" key="2">
    <source>
        <dbReference type="Proteomes" id="UP001335737"/>
    </source>
</evidence>
<proteinExistence type="predicted"/>
<protein>
    <submittedName>
        <fullName evidence="1">YhzD family protein</fullName>
    </submittedName>
</protein>
<accession>A0ABU6KF52</accession>
<dbReference type="EMBL" id="JARZFX010000003">
    <property type="protein sequence ID" value="MEC5423708.1"/>
    <property type="molecule type" value="Genomic_DNA"/>
</dbReference>
<sequence length="61" mass="6999">MRSYVLTVFEQTGEKLLDETFTAASDDEAKEIGQKRLTDEGYGDHTHRCVTPEAKLILFHR</sequence>
<name>A0ABU6KF52_9BACI</name>
<reference evidence="1 2" key="1">
    <citation type="journal article" date="2024" name="Int. J. Syst. Evol. Microbiol.">
        <title>Virgibacillus tibetensis sp. nov., isolated from salt lake on the Tibetan Plateau of China.</title>
        <authorList>
            <person name="Phurbu D."/>
            <person name="Liu Z.-X."/>
            <person name="Wang R."/>
            <person name="Zheng Y.-Y."/>
            <person name="Liu H.-C."/>
            <person name="Zhou Y.-G."/>
            <person name="Yu Y.-J."/>
            <person name="Li A.-H."/>
        </authorList>
    </citation>
    <scope>NUCLEOTIDE SEQUENCE [LARGE SCALE GENOMIC DNA]</scope>
    <source>
        <strain evidence="1 2">C22-A2</strain>
    </source>
</reference>
<organism evidence="1 2">
    <name type="scientific">Virgibacillus tibetensis</name>
    <dbReference type="NCBI Taxonomy" id="3042313"/>
    <lineage>
        <taxon>Bacteria</taxon>
        <taxon>Bacillati</taxon>
        <taxon>Bacillota</taxon>
        <taxon>Bacilli</taxon>
        <taxon>Bacillales</taxon>
        <taxon>Bacillaceae</taxon>
        <taxon>Virgibacillus</taxon>
    </lineage>
</organism>
<dbReference type="InterPro" id="IPR025544">
    <property type="entry name" value="YhzD"/>
</dbReference>
<dbReference type="RefSeq" id="WP_327607276.1">
    <property type="nucleotide sequence ID" value="NZ_JARZFX010000003.1"/>
</dbReference>
<dbReference type="Pfam" id="PF14120">
    <property type="entry name" value="YhzD"/>
    <property type="match status" value="1"/>
</dbReference>
<gene>
    <name evidence="1" type="ORF">QGM71_09405</name>
</gene>
<evidence type="ECO:0000313" key="1">
    <source>
        <dbReference type="EMBL" id="MEC5423708.1"/>
    </source>
</evidence>
<comment type="caution">
    <text evidence="1">The sequence shown here is derived from an EMBL/GenBank/DDBJ whole genome shotgun (WGS) entry which is preliminary data.</text>
</comment>
<keyword evidence="2" id="KW-1185">Reference proteome</keyword>
<dbReference type="Proteomes" id="UP001335737">
    <property type="component" value="Unassembled WGS sequence"/>
</dbReference>